<comment type="caution">
    <text evidence="2">The sequence shown here is derived from an EMBL/GenBank/DDBJ whole genome shotgun (WGS) entry which is preliminary data.</text>
</comment>
<keyword evidence="3" id="KW-1185">Reference proteome</keyword>
<evidence type="ECO:0000256" key="1">
    <source>
        <dbReference type="SAM" id="MobiDB-lite"/>
    </source>
</evidence>
<evidence type="ECO:0000313" key="2">
    <source>
        <dbReference type="EMBL" id="KAJ9609921.1"/>
    </source>
</evidence>
<dbReference type="EMBL" id="JAPDRK010000008">
    <property type="protein sequence ID" value="KAJ9609921.1"/>
    <property type="molecule type" value="Genomic_DNA"/>
</dbReference>
<proteinExistence type="predicted"/>
<accession>A0AA38XAT7</accession>
<protein>
    <submittedName>
        <fullName evidence="2">Uncharacterized protein</fullName>
    </submittedName>
</protein>
<gene>
    <name evidence="2" type="ORF">H2200_006250</name>
</gene>
<reference evidence="2" key="1">
    <citation type="submission" date="2022-10" db="EMBL/GenBank/DDBJ databases">
        <title>Culturing micro-colonial fungi from biological soil crusts in the Mojave desert and describing Neophaeococcomyces mojavensis, and introducing the new genera and species Taxawa tesnikishii.</title>
        <authorList>
            <person name="Kurbessoian T."/>
            <person name="Stajich J.E."/>
        </authorList>
    </citation>
    <scope>NUCLEOTIDE SEQUENCE</scope>
    <source>
        <strain evidence="2">TK_41</strain>
    </source>
</reference>
<dbReference type="AlphaFoldDB" id="A0AA38XAT7"/>
<dbReference type="Proteomes" id="UP001172673">
    <property type="component" value="Unassembled WGS sequence"/>
</dbReference>
<sequence>MPMNWTPENDAKLMAAILATTQCKVDNAAVAAYMGSDCTAKAVSHRVGALKKKALEGGAGTNPSTPAKLVTPNKRGTKKDTKNDSSDGDVEESPAKKPKTTKAAVTTPRAKGKKKEATLPTTPATPGDLEDGGVKLETSSDDES</sequence>
<name>A0AA38XAT7_9EURO</name>
<feature type="region of interest" description="Disordered" evidence="1">
    <location>
        <begin position="54"/>
        <end position="144"/>
    </location>
</feature>
<evidence type="ECO:0000313" key="3">
    <source>
        <dbReference type="Proteomes" id="UP001172673"/>
    </source>
</evidence>
<organism evidence="2 3">
    <name type="scientific">Cladophialophora chaetospira</name>
    <dbReference type="NCBI Taxonomy" id="386627"/>
    <lineage>
        <taxon>Eukaryota</taxon>
        <taxon>Fungi</taxon>
        <taxon>Dikarya</taxon>
        <taxon>Ascomycota</taxon>
        <taxon>Pezizomycotina</taxon>
        <taxon>Eurotiomycetes</taxon>
        <taxon>Chaetothyriomycetidae</taxon>
        <taxon>Chaetothyriales</taxon>
        <taxon>Herpotrichiellaceae</taxon>
        <taxon>Cladophialophora</taxon>
    </lineage>
</organism>